<comment type="caution">
    <text evidence="3">The sequence shown here is derived from an EMBL/GenBank/DDBJ whole genome shotgun (WGS) entry which is preliminary data.</text>
</comment>
<sequence length="513" mass="58513">MGPGSCGDDGNSESLFIENSTQKKAKIETECEETDRIDWISQLPDALIIQILSLLSLTDACRTTILSKRWQYLWTCIDNLSYHNKEYSCPDSLTAHKFISLTDNVLPLLSCSSIKKLSLGFMLNYDDGVSYNPKIDKWLEFAVNKKMEDLFLNILYTVRADKHDQPYSLPQVLCSSSSIVKLECWNCRISEDYVLNWKSLKNLTLEYLFLREKHIEQIMSNCPQLESLKLCAFCGFNRLHMTSPKCRRLQLTDHDHPDGDWGSFEGDCFFEIVAPYVQHLKISGNFDHSEIRLKGLTSLVHAELTFCADEYDENTVKDLLVSVRCANELILSSWYIKVISSLIFEKESFISLPLLECKWLAISSHITNYSFPGLDTLLKSTLNLENLMIAPDMPPDQLFPEDAIVLSDDAYLSLHADNFKYFLYKLKNVKVISSFCNRVDRADGAKLRQLLKFLLEHAINLEKLIIAPEHKECNFCSTGISELMESVLAFPTTSKSAVISFGSISHNIFSKDI</sequence>
<dbReference type="InterPro" id="IPR036047">
    <property type="entry name" value="F-box-like_dom_sf"/>
</dbReference>
<keyword evidence="4" id="KW-1185">Reference proteome</keyword>
<organism evidence="3 4">
    <name type="scientific">Datura stramonium</name>
    <name type="common">Jimsonweed</name>
    <name type="synonym">Common thornapple</name>
    <dbReference type="NCBI Taxonomy" id="4076"/>
    <lineage>
        <taxon>Eukaryota</taxon>
        <taxon>Viridiplantae</taxon>
        <taxon>Streptophyta</taxon>
        <taxon>Embryophyta</taxon>
        <taxon>Tracheophyta</taxon>
        <taxon>Spermatophyta</taxon>
        <taxon>Magnoliopsida</taxon>
        <taxon>eudicotyledons</taxon>
        <taxon>Gunneridae</taxon>
        <taxon>Pentapetalae</taxon>
        <taxon>asterids</taxon>
        <taxon>lamiids</taxon>
        <taxon>Solanales</taxon>
        <taxon>Solanaceae</taxon>
        <taxon>Solanoideae</taxon>
        <taxon>Datureae</taxon>
        <taxon>Datura</taxon>
    </lineage>
</organism>
<dbReference type="Gene3D" id="3.80.10.10">
    <property type="entry name" value="Ribonuclease Inhibitor"/>
    <property type="match status" value="1"/>
</dbReference>
<proteinExistence type="predicted"/>
<dbReference type="CDD" id="cd22160">
    <property type="entry name" value="F-box_AtFBL13-like"/>
    <property type="match status" value="1"/>
</dbReference>
<name>A0ABS8RLR9_DATST</name>
<dbReference type="PANTHER" id="PTHR31900:SF32">
    <property type="entry name" value="F-BOX_RNI_FBD-LIKE DOMAIN PROTEIN"/>
    <property type="match status" value="1"/>
</dbReference>
<dbReference type="InterPro" id="IPR053781">
    <property type="entry name" value="F-box_AtFBL13-like"/>
</dbReference>
<dbReference type="SUPFAM" id="SSF52047">
    <property type="entry name" value="RNI-like"/>
    <property type="match status" value="1"/>
</dbReference>
<dbReference type="Gene3D" id="1.20.1280.50">
    <property type="match status" value="1"/>
</dbReference>
<evidence type="ECO:0000259" key="1">
    <source>
        <dbReference type="Pfam" id="PF00646"/>
    </source>
</evidence>
<feature type="domain" description="F-box/LRR-repeat protein 15/At3g58940/PEG3-like LRR" evidence="2">
    <location>
        <begin position="135"/>
        <end position="253"/>
    </location>
</feature>
<dbReference type="InterPro" id="IPR055411">
    <property type="entry name" value="LRR_FXL15/At3g58940/PEG3-like"/>
</dbReference>
<evidence type="ECO:0008006" key="5">
    <source>
        <dbReference type="Google" id="ProtNLM"/>
    </source>
</evidence>
<evidence type="ECO:0000313" key="4">
    <source>
        <dbReference type="Proteomes" id="UP000823775"/>
    </source>
</evidence>
<dbReference type="SUPFAM" id="SSF81383">
    <property type="entry name" value="F-box domain"/>
    <property type="match status" value="1"/>
</dbReference>
<dbReference type="Pfam" id="PF24758">
    <property type="entry name" value="LRR_At5g56370"/>
    <property type="match status" value="1"/>
</dbReference>
<dbReference type="InterPro" id="IPR032675">
    <property type="entry name" value="LRR_dom_sf"/>
</dbReference>
<protein>
    <recommendedName>
        <fullName evidence="5">F-box domain-containing protein</fullName>
    </recommendedName>
</protein>
<dbReference type="EMBL" id="JACEIK010000043">
    <property type="protein sequence ID" value="MCD7447736.1"/>
    <property type="molecule type" value="Genomic_DNA"/>
</dbReference>
<dbReference type="PANTHER" id="PTHR31900">
    <property type="entry name" value="F-BOX/RNI SUPERFAMILY PROTEIN-RELATED"/>
    <property type="match status" value="1"/>
</dbReference>
<dbReference type="InterPro" id="IPR050232">
    <property type="entry name" value="FBL13/AtMIF1-like"/>
</dbReference>
<dbReference type="InterPro" id="IPR001810">
    <property type="entry name" value="F-box_dom"/>
</dbReference>
<reference evidence="3 4" key="1">
    <citation type="journal article" date="2021" name="BMC Genomics">
        <title>Datura genome reveals duplications of psychoactive alkaloid biosynthetic genes and high mutation rate following tissue culture.</title>
        <authorList>
            <person name="Rajewski A."/>
            <person name="Carter-House D."/>
            <person name="Stajich J."/>
            <person name="Litt A."/>
        </authorList>
    </citation>
    <scope>NUCLEOTIDE SEQUENCE [LARGE SCALE GENOMIC DNA]</scope>
    <source>
        <strain evidence="3">AR-01</strain>
    </source>
</reference>
<evidence type="ECO:0000313" key="3">
    <source>
        <dbReference type="EMBL" id="MCD7447736.1"/>
    </source>
</evidence>
<gene>
    <name evidence="3" type="ORF">HAX54_033526</name>
</gene>
<evidence type="ECO:0000259" key="2">
    <source>
        <dbReference type="Pfam" id="PF24758"/>
    </source>
</evidence>
<feature type="domain" description="F-box" evidence="1">
    <location>
        <begin position="40"/>
        <end position="75"/>
    </location>
</feature>
<dbReference type="Proteomes" id="UP000823775">
    <property type="component" value="Unassembled WGS sequence"/>
</dbReference>
<dbReference type="Pfam" id="PF00646">
    <property type="entry name" value="F-box"/>
    <property type="match status" value="1"/>
</dbReference>
<accession>A0ABS8RLR9</accession>